<dbReference type="InterPro" id="IPR019427">
    <property type="entry name" value="7TM_GPCR_serpentine_rcpt_Srw"/>
</dbReference>
<proteinExistence type="predicted"/>
<feature type="transmembrane region" description="Helical" evidence="8">
    <location>
        <begin position="54"/>
        <end position="72"/>
    </location>
</feature>
<dbReference type="InterPro" id="IPR017452">
    <property type="entry name" value="GPCR_Rhodpsn_7TM"/>
</dbReference>
<dbReference type="Pfam" id="PF10324">
    <property type="entry name" value="7TM_GPCR_Srw"/>
    <property type="match status" value="1"/>
</dbReference>
<comment type="subcellular location">
    <subcellularLocation>
        <location evidence="1">Membrane</location>
        <topology evidence="1">Multi-pass membrane protein</topology>
    </subcellularLocation>
</comment>
<dbReference type="GO" id="GO:0016020">
    <property type="term" value="C:membrane"/>
    <property type="evidence" value="ECO:0007669"/>
    <property type="project" value="UniProtKB-SubCell"/>
</dbReference>
<evidence type="ECO:0000256" key="7">
    <source>
        <dbReference type="ARBA" id="ARBA00023224"/>
    </source>
</evidence>
<keyword evidence="4" id="KW-0297">G-protein coupled receptor</keyword>
<organism evidence="10 11">
    <name type="scientific">Batillaria attramentaria</name>
    <dbReference type="NCBI Taxonomy" id="370345"/>
    <lineage>
        <taxon>Eukaryota</taxon>
        <taxon>Metazoa</taxon>
        <taxon>Spiralia</taxon>
        <taxon>Lophotrochozoa</taxon>
        <taxon>Mollusca</taxon>
        <taxon>Gastropoda</taxon>
        <taxon>Caenogastropoda</taxon>
        <taxon>Sorbeoconcha</taxon>
        <taxon>Cerithioidea</taxon>
        <taxon>Batillariidae</taxon>
        <taxon>Batillaria</taxon>
    </lineage>
</organism>
<evidence type="ECO:0000256" key="5">
    <source>
        <dbReference type="ARBA" id="ARBA00023136"/>
    </source>
</evidence>
<evidence type="ECO:0000256" key="1">
    <source>
        <dbReference type="ARBA" id="ARBA00004141"/>
    </source>
</evidence>
<dbReference type="PROSITE" id="PS50262">
    <property type="entry name" value="G_PROTEIN_RECEP_F1_2"/>
    <property type="match status" value="1"/>
</dbReference>
<evidence type="ECO:0000256" key="3">
    <source>
        <dbReference type="ARBA" id="ARBA00022989"/>
    </source>
</evidence>
<reference evidence="10 11" key="1">
    <citation type="journal article" date="2023" name="Sci. Data">
        <title>Genome assembly of the Korean intertidal mud-creeper Batillaria attramentaria.</title>
        <authorList>
            <person name="Patra A.K."/>
            <person name="Ho P.T."/>
            <person name="Jun S."/>
            <person name="Lee S.J."/>
            <person name="Kim Y."/>
            <person name="Won Y.J."/>
        </authorList>
    </citation>
    <scope>NUCLEOTIDE SEQUENCE [LARGE SCALE GENOMIC DNA]</scope>
    <source>
        <strain evidence="10">Wonlab-2016</strain>
    </source>
</reference>
<evidence type="ECO:0000256" key="6">
    <source>
        <dbReference type="ARBA" id="ARBA00023170"/>
    </source>
</evidence>
<feature type="transmembrane region" description="Helical" evidence="8">
    <location>
        <begin position="164"/>
        <end position="185"/>
    </location>
</feature>
<evidence type="ECO:0000313" key="11">
    <source>
        <dbReference type="Proteomes" id="UP001519460"/>
    </source>
</evidence>
<dbReference type="PANTHER" id="PTHR24243">
    <property type="entry name" value="G-PROTEIN COUPLED RECEPTOR"/>
    <property type="match status" value="1"/>
</dbReference>
<comment type="caution">
    <text evidence="10">The sequence shown here is derived from an EMBL/GenBank/DDBJ whole genome shotgun (WGS) entry which is preliminary data.</text>
</comment>
<keyword evidence="5 8" id="KW-0472">Membrane</keyword>
<feature type="domain" description="G-protein coupled receptors family 1 profile" evidence="9">
    <location>
        <begin position="1"/>
        <end position="83"/>
    </location>
</feature>
<dbReference type="Proteomes" id="UP001519460">
    <property type="component" value="Unassembled WGS sequence"/>
</dbReference>
<dbReference type="AlphaFoldDB" id="A0ABD0J6H5"/>
<protein>
    <recommendedName>
        <fullName evidence="9">G-protein coupled receptors family 1 profile domain-containing protein</fullName>
    </recommendedName>
</protein>
<keyword evidence="2 8" id="KW-0812">Transmembrane</keyword>
<sequence>FITILRMKPYSSPSLCVATLAVVDNLCLLVKLLLLQLTKNDVNLGVYGCKTLYYLGNAFAIFANWILVLMTIERFLAIWFPLKIGRLCTQYKDFIELTWFLVDGAFYAIIPCALLIVFNSLIVWGISRAAVVQRSLTHDARSGSSKSLSNQAAEKVRQQRQITIMLLVVCVTFILLIMPNCVFFIYKGHWDHDDSLIFLLSDLTHAVNFFVYFISTKKFRDRFLDTVCFCKRWQRRQFARSWTTAQSQMSETGSIYVTSSTNGGHQWWRDSCELAQWRKDLKRGGDFTWQRRQFARSWTTAQFQMSETGSIYVTSSTNGGVIPLSLHNKHAECFEIICHWAVCNYVDDPKGSQVVSRDLGANLISGANLRIANIWCQATLSWKNGCG</sequence>
<evidence type="ECO:0000256" key="2">
    <source>
        <dbReference type="ARBA" id="ARBA00022692"/>
    </source>
</evidence>
<gene>
    <name evidence="10" type="ORF">BaRGS_00038522</name>
</gene>
<accession>A0ABD0J6H5</accession>
<evidence type="ECO:0000259" key="9">
    <source>
        <dbReference type="PROSITE" id="PS50262"/>
    </source>
</evidence>
<evidence type="ECO:0000256" key="4">
    <source>
        <dbReference type="ARBA" id="ARBA00023040"/>
    </source>
</evidence>
<keyword evidence="7" id="KW-0807">Transducer</keyword>
<dbReference type="EMBL" id="JACVVK020000625">
    <property type="protein sequence ID" value="KAK7462074.1"/>
    <property type="molecule type" value="Genomic_DNA"/>
</dbReference>
<dbReference type="PANTHER" id="PTHR24243:SF233">
    <property type="entry name" value="THYROTROPIN-RELEASING HORMONE RECEPTOR"/>
    <property type="match status" value="1"/>
</dbReference>
<feature type="non-terminal residue" evidence="10">
    <location>
        <position position="1"/>
    </location>
</feature>
<dbReference type="GO" id="GO:0004930">
    <property type="term" value="F:G protein-coupled receptor activity"/>
    <property type="evidence" value="ECO:0007669"/>
    <property type="project" value="UniProtKB-KW"/>
</dbReference>
<dbReference type="PROSITE" id="PS00237">
    <property type="entry name" value="G_PROTEIN_RECEP_F1_1"/>
    <property type="match status" value="1"/>
</dbReference>
<keyword evidence="3 8" id="KW-1133">Transmembrane helix</keyword>
<feature type="non-terminal residue" evidence="10">
    <location>
        <position position="387"/>
    </location>
</feature>
<feature type="transmembrane region" description="Helical" evidence="8">
    <location>
        <begin position="12"/>
        <end position="34"/>
    </location>
</feature>
<keyword evidence="6" id="KW-0675">Receptor</keyword>
<dbReference type="SUPFAM" id="SSF81321">
    <property type="entry name" value="Family A G protein-coupled receptor-like"/>
    <property type="match status" value="1"/>
</dbReference>
<feature type="transmembrane region" description="Helical" evidence="8">
    <location>
        <begin position="197"/>
        <end position="214"/>
    </location>
</feature>
<feature type="transmembrane region" description="Helical" evidence="8">
    <location>
        <begin position="105"/>
        <end position="126"/>
    </location>
</feature>
<evidence type="ECO:0000313" key="10">
    <source>
        <dbReference type="EMBL" id="KAK7462074.1"/>
    </source>
</evidence>
<evidence type="ECO:0000256" key="8">
    <source>
        <dbReference type="SAM" id="Phobius"/>
    </source>
</evidence>
<name>A0ABD0J6H5_9CAEN</name>
<dbReference type="InterPro" id="IPR000276">
    <property type="entry name" value="GPCR_Rhodpsn"/>
</dbReference>
<keyword evidence="11" id="KW-1185">Reference proteome</keyword>
<dbReference type="Gene3D" id="1.20.1070.10">
    <property type="entry name" value="Rhodopsin 7-helix transmembrane proteins"/>
    <property type="match status" value="2"/>
</dbReference>